<dbReference type="InterPro" id="IPR032466">
    <property type="entry name" value="Metal_Hydrolase"/>
</dbReference>
<evidence type="ECO:0000259" key="4">
    <source>
        <dbReference type="Pfam" id="PF00144"/>
    </source>
</evidence>
<dbReference type="PANTHER" id="PTHR46825">
    <property type="entry name" value="D-ALANYL-D-ALANINE-CARBOXYPEPTIDASE/ENDOPEPTIDASE AMPH"/>
    <property type="match status" value="1"/>
</dbReference>
<feature type="chain" id="PRO_5020200042" evidence="3">
    <location>
        <begin position="18"/>
        <end position="829"/>
    </location>
</feature>
<proteinExistence type="predicted"/>
<feature type="domain" description="Amidohydrolase 3" evidence="5">
    <location>
        <begin position="715"/>
        <end position="811"/>
    </location>
</feature>
<dbReference type="SUPFAM" id="SSF51338">
    <property type="entry name" value="Composite domain of metallo-dependent hydrolases"/>
    <property type="match status" value="1"/>
</dbReference>
<protein>
    <submittedName>
        <fullName evidence="6">Serine hydrolase</fullName>
    </submittedName>
</protein>
<evidence type="ECO:0000256" key="3">
    <source>
        <dbReference type="SAM" id="SignalP"/>
    </source>
</evidence>
<evidence type="ECO:0000256" key="2">
    <source>
        <dbReference type="ARBA" id="ARBA00023136"/>
    </source>
</evidence>
<keyword evidence="6" id="KW-0378">Hydrolase</keyword>
<dbReference type="Gene3D" id="2.30.40.10">
    <property type="entry name" value="Urease, subunit C, domain 1"/>
    <property type="match status" value="1"/>
</dbReference>
<dbReference type="SUPFAM" id="SSF56601">
    <property type="entry name" value="beta-lactamase/transpeptidase-like"/>
    <property type="match status" value="1"/>
</dbReference>
<dbReference type="AlphaFoldDB" id="A0A4U6CUV0"/>
<feature type="signal peptide" evidence="3">
    <location>
        <begin position="1"/>
        <end position="17"/>
    </location>
</feature>
<name>A0A4U6CUV0_9BACT</name>
<comment type="subcellular location">
    <subcellularLocation>
        <location evidence="1">Membrane</location>
    </subcellularLocation>
</comment>
<dbReference type="RefSeq" id="WP_137343027.1">
    <property type="nucleotide sequence ID" value="NZ_BSQH01000011.1"/>
</dbReference>
<sequence>MKRLLLLVLLFPFFTQAQISKKAQKVDSLLTYLQERDLFNGTVLIGKNGKTIFKKAYGITNTPDNKLLTTASAFNLASVSKQFYTMMAMILKEQGKLKFDDKVNRYLPEFPYDQITVRQLMNHTSGLPEYFDFARNNMGLLDTLTNESLLELIAIKKPDLVFQPGEKFEYCNTNYTTLASIIEELSGMPADRFFKKYIADPLNMTHSYVYTLKMKTYPPSRVFGFKIEAGKKVLNDLVRFDGVVGDGNIYSTVEDLYKWDQALYTEKLVKKATFQEAITSGKLNNGRETGYGFGWFIPKPGEIVQHSGGWVGFNTMIVRHIKTNETLIVLDNSGNYRAAGLVTSLFEGRPIKVPVTSLISNVNLIDGTGTAGRKVSVRLIDAKIRDIGDLTAFKNEEVIDGNGKVLAPGFIDSHSHHDRGLEDNPESLSTISQGITTIMVGQDGGGIPIDSIQSRMKNKPVSTNVATYTGHGMMRSMVMGNKLFRTSKPSELDSMRVILGRELDKGSLGLATGLEYEDAFYSNRDEVVDLAKVAASKGGRYISHIRSEDMNLEESLDEIIQIGKKAKIPVQISHLKIAMVSKWGKSHDILAQLAEARSEGVNITADVYPYQMWMSTPRVLFPKKDFNNEESAIFATKQLFDPAQSYITNFSANKSFEGKTVTEIGVMNQESPAKALMRIVREAEEKDGTSVIAATSMAEEDVINFLAWPNSSICSDGSVGGHPRGHGSFPRVLGKYVREQKIMSLETAVYKMTGLAAENTGIKNRGIVTPNYYADLVLFDPETVKDNATIANPKALSDGILMVWVNGKVVFKDGKATNVFSGRFVKRGE</sequence>
<dbReference type="Gene3D" id="3.40.710.10">
    <property type="entry name" value="DD-peptidase/beta-lactamase superfamily"/>
    <property type="match status" value="1"/>
</dbReference>
<evidence type="ECO:0000256" key="1">
    <source>
        <dbReference type="ARBA" id="ARBA00004370"/>
    </source>
</evidence>
<dbReference type="GO" id="GO:0016811">
    <property type="term" value="F:hydrolase activity, acting on carbon-nitrogen (but not peptide) bonds, in linear amides"/>
    <property type="evidence" value="ECO:0007669"/>
    <property type="project" value="InterPro"/>
</dbReference>
<keyword evidence="2" id="KW-0472">Membrane</keyword>
<accession>A0A4U6CUV0</accession>
<dbReference type="InterPro" id="IPR013108">
    <property type="entry name" value="Amidohydro_3"/>
</dbReference>
<keyword evidence="7" id="KW-1185">Reference proteome</keyword>
<dbReference type="PANTHER" id="PTHR46825:SF11">
    <property type="entry name" value="PENICILLIN-BINDING PROTEIN 4"/>
    <property type="match status" value="1"/>
</dbReference>
<dbReference type="SUPFAM" id="SSF51556">
    <property type="entry name" value="Metallo-dependent hydrolases"/>
    <property type="match status" value="1"/>
</dbReference>
<dbReference type="InterPro" id="IPR001466">
    <property type="entry name" value="Beta-lactam-related"/>
</dbReference>
<dbReference type="OrthoDB" id="9775607at2"/>
<dbReference type="InterPro" id="IPR050491">
    <property type="entry name" value="AmpC-like"/>
</dbReference>
<dbReference type="InterPro" id="IPR012338">
    <property type="entry name" value="Beta-lactam/transpept-like"/>
</dbReference>
<dbReference type="Proteomes" id="UP000304900">
    <property type="component" value="Unassembled WGS sequence"/>
</dbReference>
<dbReference type="Gene3D" id="3.20.20.140">
    <property type="entry name" value="Metal-dependent hydrolases"/>
    <property type="match status" value="1"/>
</dbReference>
<evidence type="ECO:0000313" key="7">
    <source>
        <dbReference type="Proteomes" id="UP000304900"/>
    </source>
</evidence>
<feature type="domain" description="Beta-lactamase-related" evidence="4">
    <location>
        <begin position="36"/>
        <end position="332"/>
    </location>
</feature>
<gene>
    <name evidence="6" type="ORF">FDK13_26405</name>
</gene>
<dbReference type="Pfam" id="PF00144">
    <property type="entry name" value="Beta-lactamase"/>
    <property type="match status" value="1"/>
</dbReference>
<dbReference type="InterPro" id="IPR023100">
    <property type="entry name" value="D-aminoacylase_insert_dom_sf"/>
</dbReference>
<comment type="caution">
    <text evidence="6">The sequence shown here is derived from an EMBL/GenBank/DDBJ whole genome shotgun (WGS) entry which is preliminary data.</text>
</comment>
<keyword evidence="3" id="KW-0732">Signal</keyword>
<organism evidence="6 7">
    <name type="scientific">Dyadobacter frigoris</name>
    <dbReference type="NCBI Taxonomy" id="2576211"/>
    <lineage>
        <taxon>Bacteria</taxon>
        <taxon>Pseudomonadati</taxon>
        <taxon>Bacteroidota</taxon>
        <taxon>Cytophagia</taxon>
        <taxon>Cytophagales</taxon>
        <taxon>Spirosomataceae</taxon>
        <taxon>Dyadobacter</taxon>
    </lineage>
</organism>
<dbReference type="Gene3D" id="3.30.1490.130">
    <property type="entry name" value="D-aminoacylase. Domain 3"/>
    <property type="match status" value="1"/>
</dbReference>
<evidence type="ECO:0000259" key="5">
    <source>
        <dbReference type="Pfam" id="PF07969"/>
    </source>
</evidence>
<evidence type="ECO:0000313" key="6">
    <source>
        <dbReference type="EMBL" id="TKT88490.1"/>
    </source>
</evidence>
<dbReference type="EMBL" id="SZVO01000015">
    <property type="protein sequence ID" value="TKT88490.1"/>
    <property type="molecule type" value="Genomic_DNA"/>
</dbReference>
<dbReference type="GO" id="GO:0016020">
    <property type="term" value="C:membrane"/>
    <property type="evidence" value="ECO:0007669"/>
    <property type="project" value="UniProtKB-SubCell"/>
</dbReference>
<dbReference type="InterPro" id="IPR011059">
    <property type="entry name" value="Metal-dep_hydrolase_composite"/>
</dbReference>
<feature type="domain" description="Amidohydrolase 3" evidence="5">
    <location>
        <begin position="397"/>
        <end position="607"/>
    </location>
</feature>
<dbReference type="Pfam" id="PF07969">
    <property type="entry name" value="Amidohydro_3"/>
    <property type="match status" value="2"/>
</dbReference>
<reference evidence="6 7" key="1">
    <citation type="submission" date="2019-05" db="EMBL/GenBank/DDBJ databases">
        <title>Dyadobacter AR-3-8 sp. nov., isolated from arctic soil.</title>
        <authorList>
            <person name="Chaudhary D.K."/>
        </authorList>
    </citation>
    <scope>NUCLEOTIDE SEQUENCE [LARGE SCALE GENOMIC DNA]</scope>
    <source>
        <strain evidence="6 7">AR-3-8</strain>
    </source>
</reference>